<dbReference type="SUPFAM" id="SSF51126">
    <property type="entry name" value="Pectin lyase-like"/>
    <property type="match status" value="1"/>
</dbReference>
<sequence>MTSPRLTVQKPCAIIVFLIVVMAGSLSGSDPAPEDSTSGKPVMDKAAGHAWIPADWTAYQRIGASGSGLPDFSRAGYAMGDRPIPHVSGPVFDVTEQRFGAVPGDDRDDTAAIQAAIDTAGAAGGGVVFLPRGRFDIRQTGNAPYLRITRDQVVLRGQGDGTDGTVLFLGSPGPAGTVRRLGSVPALKEPRSGAAVAVIGPENREFLARYISDLRRGERQVAVSDTSRLSVGQSVVVEFEDPLIDTRNPHPKKADLPVQLTHPFRLTADQTDTFGKTARRLTWIVRIAQIVDAHTVRLTNPARFDQWLRYQPRIYAFRGVSGVGIENLRIESRWPGNYRHHKPHVGTDGAVIRTAREQDYLWNGLWMSYALDGWVRNVTFKDLTQGIIISHSTNLSVQDVRFDGLDAHAGITIGRSNDVLVSGADFFARMVHPVTLTMMASGNVVTDCEIHYDGRDDETATDAVIDFHGIFPFENLFDCLRGFYVCPGGDMSVLPHAGVRNVFWNIEAPRQMRCYGQNTDGEFVCTYAYQGTSSGTPRTMHEHLPQAFFIGIRRSGGNPITIGGSILDRKNEWLSVEGLNRPGIAIPSLYEAQRAGFSRERREMDPVSEARRN</sequence>
<reference evidence="2 3" key="1">
    <citation type="journal article" date="2013" name="Genome Announc.">
        <title>Draft genome sequences for three mercury-methylating, sulfate-reducing bacteria.</title>
        <authorList>
            <person name="Brown S.D."/>
            <person name="Hurt R.A.Jr."/>
            <person name="Gilmour C.C."/>
            <person name="Elias D.A."/>
        </authorList>
    </citation>
    <scope>NUCLEOTIDE SEQUENCE [LARGE SCALE GENOMIC DNA]</scope>
    <source>
        <strain evidence="2 3">DSM 2059</strain>
    </source>
</reference>
<dbReference type="STRING" id="897.B2D07_06735"/>
<dbReference type="Gene3D" id="2.160.20.10">
    <property type="entry name" value="Single-stranded right-handed beta-helix, Pectin lyase-like"/>
    <property type="match status" value="2"/>
</dbReference>
<comment type="caution">
    <text evidence="2">The sequence shown here is derived from an EMBL/GenBank/DDBJ whole genome shotgun (WGS) entry which is preliminary data.</text>
</comment>
<dbReference type="InterPro" id="IPR024535">
    <property type="entry name" value="RHGA/B-epi-like_pectate_lyase"/>
</dbReference>
<dbReference type="Pfam" id="PF12708">
    <property type="entry name" value="Pect-lyase_RHGA_epim"/>
    <property type="match status" value="1"/>
</dbReference>
<keyword evidence="2" id="KW-0456">Lyase</keyword>
<dbReference type="AlphaFoldDB" id="S7TW91"/>
<dbReference type="GO" id="GO:0016829">
    <property type="term" value="F:lyase activity"/>
    <property type="evidence" value="ECO:0007669"/>
    <property type="project" value="UniProtKB-KW"/>
</dbReference>
<dbReference type="RefSeq" id="WP_020876503.1">
    <property type="nucleotide sequence ID" value="NZ_ATHJ01000076.1"/>
</dbReference>
<dbReference type="EMBL" id="ATHJ01000076">
    <property type="protein sequence ID" value="EPR41291.1"/>
    <property type="molecule type" value="Genomic_DNA"/>
</dbReference>
<feature type="domain" description="Rhamnogalacturonase A/B/Epimerase-like pectate lyase" evidence="1">
    <location>
        <begin position="98"/>
        <end position="140"/>
    </location>
</feature>
<evidence type="ECO:0000313" key="2">
    <source>
        <dbReference type="EMBL" id="EPR41291.1"/>
    </source>
</evidence>
<evidence type="ECO:0000313" key="3">
    <source>
        <dbReference type="Proteomes" id="UP000014977"/>
    </source>
</evidence>
<proteinExistence type="predicted"/>
<name>S7TW91_DESML</name>
<gene>
    <name evidence="2" type="ORF">dsmv_2072</name>
</gene>
<organism evidence="2 3">
    <name type="scientific">Desulfococcus multivorans DSM 2059</name>
    <dbReference type="NCBI Taxonomy" id="1121405"/>
    <lineage>
        <taxon>Bacteria</taxon>
        <taxon>Pseudomonadati</taxon>
        <taxon>Thermodesulfobacteriota</taxon>
        <taxon>Desulfobacteria</taxon>
        <taxon>Desulfobacterales</taxon>
        <taxon>Desulfococcaceae</taxon>
        <taxon>Desulfococcus</taxon>
    </lineage>
</organism>
<dbReference type="InterPro" id="IPR011050">
    <property type="entry name" value="Pectin_lyase_fold/virulence"/>
</dbReference>
<accession>S7TW91</accession>
<dbReference type="Proteomes" id="UP000014977">
    <property type="component" value="Unassembled WGS sequence"/>
</dbReference>
<evidence type="ECO:0000259" key="1">
    <source>
        <dbReference type="Pfam" id="PF12708"/>
    </source>
</evidence>
<dbReference type="InterPro" id="IPR012334">
    <property type="entry name" value="Pectin_lyas_fold"/>
</dbReference>
<dbReference type="eggNOG" id="COG5434">
    <property type="taxonomic scope" value="Bacteria"/>
</dbReference>
<dbReference type="PATRIC" id="fig|1121405.3.peg.1602"/>
<keyword evidence="3" id="KW-1185">Reference proteome</keyword>
<protein>
    <submittedName>
        <fullName evidence="2">Putative virulence factor (Pectin lyase fold protein)</fullName>
    </submittedName>
</protein>